<name>A0ABV5LTX8_9ACTN</name>
<evidence type="ECO:0000313" key="1">
    <source>
        <dbReference type="EMBL" id="MFB9377532.1"/>
    </source>
</evidence>
<proteinExistence type="predicted"/>
<evidence type="ECO:0000313" key="2">
    <source>
        <dbReference type="Proteomes" id="UP001589748"/>
    </source>
</evidence>
<reference evidence="1 2" key="1">
    <citation type="submission" date="2024-09" db="EMBL/GenBank/DDBJ databases">
        <authorList>
            <person name="Sun Q."/>
            <person name="Mori K."/>
        </authorList>
    </citation>
    <scope>NUCLEOTIDE SEQUENCE [LARGE SCALE GENOMIC DNA]</scope>
    <source>
        <strain evidence="1 2">TISTR 1856</strain>
    </source>
</reference>
<dbReference type="EMBL" id="JBHMDM010000005">
    <property type="protein sequence ID" value="MFB9377532.1"/>
    <property type="molecule type" value="Genomic_DNA"/>
</dbReference>
<accession>A0ABV5LTX8</accession>
<dbReference type="Proteomes" id="UP001589748">
    <property type="component" value="Unassembled WGS sequence"/>
</dbReference>
<comment type="caution">
    <text evidence="1">The sequence shown here is derived from an EMBL/GenBank/DDBJ whole genome shotgun (WGS) entry which is preliminary data.</text>
</comment>
<organism evidence="1 2">
    <name type="scientific">Kineococcus gynurae</name>
    <dbReference type="NCBI Taxonomy" id="452979"/>
    <lineage>
        <taxon>Bacteria</taxon>
        <taxon>Bacillati</taxon>
        <taxon>Actinomycetota</taxon>
        <taxon>Actinomycetes</taxon>
        <taxon>Kineosporiales</taxon>
        <taxon>Kineosporiaceae</taxon>
        <taxon>Kineococcus</taxon>
    </lineage>
</organism>
<sequence>MSAPVAAAPRLRAPGDRMPRLVVLDPFWPGRRPYLFDGFCRSLLLR</sequence>
<gene>
    <name evidence="1" type="ORF">ACFFVI_11165</name>
</gene>
<dbReference type="RefSeq" id="WP_380138959.1">
    <property type="nucleotide sequence ID" value="NZ_JBHLUI010000010.1"/>
</dbReference>
<keyword evidence="2" id="KW-1185">Reference proteome</keyword>
<protein>
    <submittedName>
        <fullName evidence="1">Uncharacterized protein</fullName>
    </submittedName>
</protein>